<dbReference type="Pfam" id="PF13439">
    <property type="entry name" value="Glyco_transf_4"/>
    <property type="match status" value="1"/>
</dbReference>
<gene>
    <name evidence="3" type="primary">tuaC</name>
    <name evidence="3" type="ORF">SK3146_00130</name>
</gene>
<dbReference type="SUPFAM" id="SSF53756">
    <property type="entry name" value="UDP-Glycosyltransferase/glycogen phosphorylase"/>
    <property type="match status" value="1"/>
</dbReference>
<evidence type="ECO:0000259" key="2">
    <source>
        <dbReference type="Pfam" id="PF13439"/>
    </source>
</evidence>
<keyword evidence="3" id="KW-0328">Glycosyltransferase</keyword>
<sequence length="438" mass="48932">MALKRAGKSKPEKKKSLRKEPLKVIIQGPLVPQDKRKHEFHFNCPLHPRIGKTAHPYKQKETADARVLMVLDQFNIGGTETHCLSLARELIKKGIYVAVAGKNGRMLETFLALGCPVYEIDFVTDSYRSNEENKDEIIRQVKKIIQNENISVVHGHQVPSGSFAAKAASQVKVPFVYTVHGLYYGNDLLPVLDMASVVITVTPPVQQFVKNYYNSPILIPNGINPTEYANRPSLKSDFRARYGIPEDAPLVLYVGRLTWEKADICLNIVEACQQLREQAFASLRLMIVGAGSEAGKIEALVEQTNAAADEPFIHLLGDSLNMCALYSSSDCVIGTGRVAVEALACKTPVIAVGTHGYFGIVQPENYESAWRLWFGDHKSKHPLSQWMLKEHLNEVLNLAPQTREEWGWVGRKYIESYYHIEAAASSTLNVYDQLLASK</sequence>
<proteinExistence type="predicted"/>
<reference evidence="3" key="2">
    <citation type="journal article" date="2021" name="J Anim Sci Technol">
        <title>Complete genome sequence of Paenibacillus konkukensis sp. nov. SK3146 as a potential probiotic strain.</title>
        <authorList>
            <person name="Jung H.I."/>
            <person name="Park S."/>
            <person name="Niu K.M."/>
            <person name="Lee S.W."/>
            <person name="Kothari D."/>
            <person name="Yi K.J."/>
            <person name="Kim S.K."/>
        </authorList>
    </citation>
    <scope>NUCLEOTIDE SEQUENCE</scope>
    <source>
        <strain evidence="3">SK3146</strain>
    </source>
</reference>
<dbReference type="Pfam" id="PF00534">
    <property type="entry name" value="Glycos_transf_1"/>
    <property type="match status" value="1"/>
</dbReference>
<dbReference type="InterPro" id="IPR028098">
    <property type="entry name" value="Glyco_trans_4-like_N"/>
</dbReference>
<evidence type="ECO:0000313" key="4">
    <source>
        <dbReference type="Proteomes" id="UP001057134"/>
    </source>
</evidence>
<accession>A0ABY4RH70</accession>
<dbReference type="Proteomes" id="UP001057134">
    <property type="component" value="Chromosome"/>
</dbReference>
<evidence type="ECO:0000259" key="1">
    <source>
        <dbReference type="Pfam" id="PF00534"/>
    </source>
</evidence>
<reference evidence="3" key="1">
    <citation type="submission" date="2018-02" db="EMBL/GenBank/DDBJ databases">
        <authorList>
            <person name="Kim S.-K."/>
            <person name="Jung H.-I."/>
            <person name="Lee S.-W."/>
        </authorList>
    </citation>
    <scope>NUCLEOTIDE SEQUENCE</scope>
    <source>
        <strain evidence="3">SK3146</strain>
    </source>
</reference>
<feature type="domain" description="Glycosyltransferase subfamily 4-like N-terminal" evidence="2">
    <location>
        <begin position="76"/>
        <end position="226"/>
    </location>
</feature>
<dbReference type="EC" id="2.4.-.-" evidence="3"/>
<dbReference type="InterPro" id="IPR001296">
    <property type="entry name" value="Glyco_trans_1"/>
</dbReference>
<keyword evidence="3" id="KW-0808">Transferase</keyword>
<dbReference type="Gene3D" id="3.40.50.2000">
    <property type="entry name" value="Glycogen Phosphorylase B"/>
    <property type="match status" value="2"/>
</dbReference>
<feature type="domain" description="Glycosyl transferase family 1" evidence="1">
    <location>
        <begin position="237"/>
        <end position="364"/>
    </location>
</feature>
<dbReference type="InterPro" id="IPR050194">
    <property type="entry name" value="Glycosyltransferase_grp1"/>
</dbReference>
<dbReference type="GO" id="GO:0016757">
    <property type="term" value="F:glycosyltransferase activity"/>
    <property type="evidence" value="ECO:0007669"/>
    <property type="project" value="UniProtKB-KW"/>
</dbReference>
<keyword evidence="4" id="KW-1185">Reference proteome</keyword>
<name>A0ABY4RH70_9BACL</name>
<dbReference type="EMBL" id="CP027059">
    <property type="protein sequence ID" value="UQZ80974.1"/>
    <property type="molecule type" value="Genomic_DNA"/>
</dbReference>
<organism evidence="3 4">
    <name type="scientific">Paenibacillus konkukensis</name>
    <dbReference type="NCBI Taxonomy" id="2020716"/>
    <lineage>
        <taxon>Bacteria</taxon>
        <taxon>Bacillati</taxon>
        <taxon>Bacillota</taxon>
        <taxon>Bacilli</taxon>
        <taxon>Bacillales</taxon>
        <taxon>Paenibacillaceae</taxon>
        <taxon>Paenibacillus</taxon>
    </lineage>
</organism>
<protein>
    <submittedName>
        <fullName evidence="3">Teichuronic acid biosynthesis glycosyltransferase TuaC</fullName>
        <ecNumber evidence="3">2.4.-.-</ecNumber>
    </submittedName>
</protein>
<evidence type="ECO:0000313" key="3">
    <source>
        <dbReference type="EMBL" id="UQZ80974.1"/>
    </source>
</evidence>
<dbReference type="PANTHER" id="PTHR45947">
    <property type="entry name" value="SULFOQUINOVOSYL TRANSFERASE SQD2"/>
    <property type="match status" value="1"/>
</dbReference>
<dbReference type="PANTHER" id="PTHR45947:SF3">
    <property type="entry name" value="SULFOQUINOVOSYL TRANSFERASE SQD2"/>
    <property type="match status" value="1"/>
</dbReference>